<dbReference type="SMART" id="SM00836">
    <property type="entry name" value="DALR_1"/>
    <property type="match status" value="1"/>
</dbReference>
<evidence type="ECO:0000256" key="8">
    <source>
        <dbReference type="ARBA" id="ARBA00023146"/>
    </source>
</evidence>
<comment type="subcellular location">
    <subcellularLocation>
        <location evidence="1 10">Cytoplasm</location>
    </subcellularLocation>
</comment>
<feature type="domain" description="DALR anticodon binding" evidence="12">
    <location>
        <begin position="406"/>
        <end position="519"/>
    </location>
</feature>
<evidence type="ECO:0000256" key="1">
    <source>
        <dbReference type="ARBA" id="ARBA00004496"/>
    </source>
</evidence>
<dbReference type="PANTHER" id="PTHR11956:SF5">
    <property type="entry name" value="ARGININE--TRNA LIGASE, CYTOPLASMIC"/>
    <property type="match status" value="1"/>
</dbReference>
<dbReference type="FunFam" id="1.10.730.10:FF:000008">
    <property type="entry name" value="Arginine--tRNA ligase"/>
    <property type="match status" value="1"/>
</dbReference>
<dbReference type="Pfam" id="PF05746">
    <property type="entry name" value="DALR_1"/>
    <property type="match status" value="1"/>
</dbReference>
<dbReference type="PROSITE" id="PS00178">
    <property type="entry name" value="AA_TRNA_LIGASE_I"/>
    <property type="match status" value="1"/>
</dbReference>
<dbReference type="Pfam" id="PF03485">
    <property type="entry name" value="Arg_tRNA_synt_N"/>
    <property type="match status" value="1"/>
</dbReference>
<dbReference type="Proteomes" id="UP000178602">
    <property type="component" value="Unassembled WGS sequence"/>
</dbReference>
<accession>A0A1F4T4X1</accession>
<dbReference type="EC" id="6.1.1.19" evidence="10"/>
<dbReference type="Pfam" id="PF00750">
    <property type="entry name" value="tRNA-synt_1d"/>
    <property type="match status" value="2"/>
</dbReference>
<organism evidence="14 15">
    <name type="scientific">candidate division WOR-1 bacterium RIFOXYC12_FULL_54_18</name>
    <dbReference type="NCBI Taxonomy" id="1802584"/>
    <lineage>
        <taxon>Bacteria</taxon>
        <taxon>Bacillati</taxon>
        <taxon>Saganbacteria</taxon>
    </lineage>
</organism>
<gene>
    <name evidence="10" type="primary">argS</name>
    <name evidence="14" type="ORF">A3K49_01925</name>
</gene>
<dbReference type="Gene3D" id="3.40.50.620">
    <property type="entry name" value="HUPs"/>
    <property type="match status" value="1"/>
</dbReference>
<feature type="domain" description="Arginyl tRNA synthetase N-terminal" evidence="13">
    <location>
        <begin position="4"/>
        <end position="89"/>
    </location>
</feature>
<evidence type="ECO:0000259" key="12">
    <source>
        <dbReference type="SMART" id="SM00836"/>
    </source>
</evidence>
<dbReference type="GO" id="GO:0005524">
    <property type="term" value="F:ATP binding"/>
    <property type="evidence" value="ECO:0007669"/>
    <property type="project" value="UniProtKB-UniRule"/>
</dbReference>
<dbReference type="HAMAP" id="MF_00123">
    <property type="entry name" value="Arg_tRNA_synth"/>
    <property type="match status" value="1"/>
</dbReference>
<dbReference type="GO" id="GO:0004814">
    <property type="term" value="F:arginine-tRNA ligase activity"/>
    <property type="evidence" value="ECO:0007669"/>
    <property type="project" value="UniProtKB-UniRule"/>
</dbReference>
<comment type="similarity">
    <text evidence="2 10 11">Belongs to the class-I aminoacyl-tRNA synthetase family.</text>
</comment>
<dbReference type="NCBIfam" id="TIGR00456">
    <property type="entry name" value="argS"/>
    <property type="match status" value="1"/>
</dbReference>
<keyword evidence="5 10" id="KW-0547">Nucleotide-binding</keyword>
<evidence type="ECO:0000256" key="9">
    <source>
        <dbReference type="ARBA" id="ARBA00049339"/>
    </source>
</evidence>
<keyword evidence="8 10" id="KW-0030">Aminoacyl-tRNA synthetase</keyword>
<dbReference type="CDD" id="cd00671">
    <property type="entry name" value="ArgRS_core"/>
    <property type="match status" value="1"/>
</dbReference>
<dbReference type="PANTHER" id="PTHR11956">
    <property type="entry name" value="ARGINYL-TRNA SYNTHETASE"/>
    <property type="match status" value="1"/>
</dbReference>
<evidence type="ECO:0000256" key="4">
    <source>
        <dbReference type="ARBA" id="ARBA00022598"/>
    </source>
</evidence>
<dbReference type="InterPro" id="IPR001278">
    <property type="entry name" value="Arg-tRNA-ligase"/>
</dbReference>
<dbReference type="GO" id="GO:0006420">
    <property type="term" value="P:arginyl-tRNA aminoacylation"/>
    <property type="evidence" value="ECO:0007669"/>
    <property type="project" value="UniProtKB-UniRule"/>
</dbReference>
<evidence type="ECO:0000256" key="3">
    <source>
        <dbReference type="ARBA" id="ARBA00022490"/>
    </source>
</evidence>
<comment type="subunit">
    <text evidence="10">Monomer.</text>
</comment>
<dbReference type="SUPFAM" id="SSF52374">
    <property type="entry name" value="Nucleotidylyl transferase"/>
    <property type="match status" value="1"/>
</dbReference>
<dbReference type="AlphaFoldDB" id="A0A1F4T4X1"/>
<name>A0A1F4T4X1_UNCSA</name>
<evidence type="ECO:0000313" key="15">
    <source>
        <dbReference type="Proteomes" id="UP000178602"/>
    </source>
</evidence>
<keyword evidence="4 10" id="KW-0436">Ligase</keyword>
<dbReference type="InterPro" id="IPR005148">
    <property type="entry name" value="Arg-tRNA-synth_N"/>
</dbReference>
<evidence type="ECO:0000259" key="13">
    <source>
        <dbReference type="SMART" id="SM01016"/>
    </source>
</evidence>
<evidence type="ECO:0000256" key="10">
    <source>
        <dbReference type="HAMAP-Rule" id="MF_00123"/>
    </source>
</evidence>
<dbReference type="EMBL" id="MEUG01000001">
    <property type="protein sequence ID" value="OGC27758.1"/>
    <property type="molecule type" value="Genomic_DNA"/>
</dbReference>
<reference evidence="14 15" key="1">
    <citation type="journal article" date="2016" name="Nat. Commun.">
        <title>Thousands of microbial genomes shed light on interconnected biogeochemical processes in an aquifer system.</title>
        <authorList>
            <person name="Anantharaman K."/>
            <person name="Brown C.T."/>
            <person name="Hug L.A."/>
            <person name="Sharon I."/>
            <person name="Castelle C.J."/>
            <person name="Probst A.J."/>
            <person name="Thomas B.C."/>
            <person name="Singh A."/>
            <person name="Wilkins M.J."/>
            <person name="Karaoz U."/>
            <person name="Brodie E.L."/>
            <person name="Williams K.H."/>
            <person name="Hubbard S.S."/>
            <person name="Banfield J.F."/>
        </authorList>
    </citation>
    <scope>NUCLEOTIDE SEQUENCE [LARGE SCALE GENOMIC DNA]</scope>
</reference>
<dbReference type="InterPro" id="IPR014729">
    <property type="entry name" value="Rossmann-like_a/b/a_fold"/>
</dbReference>
<dbReference type="SUPFAM" id="SSF55190">
    <property type="entry name" value="Arginyl-tRNA synthetase (ArgRS), N-terminal 'additional' domain"/>
    <property type="match status" value="1"/>
</dbReference>
<comment type="catalytic activity">
    <reaction evidence="9 10">
        <text>tRNA(Arg) + L-arginine + ATP = L-arginyl-tRNA(Arg) + AMP + diphosphate</text>
        <dbReference type="Rhea" id="RHEA:20301"/>
        <dbReference type="Rhea" id="RHEA-COMP:9658"/>
        <dbReference type="Rhea" id="RHEA-COMP:9673"/>
        <dbReference type="ChEBI" id="CHEBI:30616"/>
        <dbReference type="ChEBI" id="CHEBI:32682"/>
        <dbReference type="ChEBI" id="CHEBI:33019"/>
        <dbReference type="ChEBI" id="CHEBI:78442"/>
        <dbReference type="ChEBI" id="CHEBI:78513"/>
        <dbReference type="ChEBI" id="CHEBI:456215"/>
        <dbReference type="EC" id="6.1.1.19"/>
    </reaction>
</comment>
<keyword evidence="6 10" id="KW-0067">ATP-binding</keyword>
<evidence type="ECO:0000313" key="14">
    <source>
        <dbReference type="EMBL" id="OGC27758.1"/>
    </source>
</evidence>
<dbReference type="GO" id="GO:0005737">
    <property type="term" value="C:cytoplasm"/>
    <property type="evidence" value="ECO:0007669"/>
    <property type="project" value="UniProtKB-SubCell"/>
</dbReference>
<dbReference type="Gene3D" id="1.10.730.10">
    <property type="entry name" value="Isoleucyl-tRNA Synthetase, Domain 1"/>
    <property type="match status" value="1"/>
</dbReference>
<dbReference type="Gene3D" id="3.30.1360.70">
    <property type="entry name" value="Arginyl tRNA synthetase N-terminal domain"/>
    <property type="match status" value="1"/>
</dbReference>
<evidence type="ECO:0000256" key="6">
    <source>
        <dbReference type="ARBA" id="ARBA00022840"/>
    </source>
</evidence>
<evidence type="ECO:0000256" key="11">
    <source>
        <dbReference type="RuleBase" id="RU363038"/>
    </source>
</evidence>
<evidence type="ECO:0000256" key="5">
    <source>
        <dbReference type="ARBA" id="ARBA00022741"/>
    </source>
</evidence>
<dbReference type="InterPro" id="IPR036695">
    <property type="entry name" value="Arg-tRNA-synth_N_sf"/>
</dbReference>
<dbReference type="InterPro" id="IPR035684">
    <property type="entry name" value="ArgRS_core"/>
</dbReference>
<evidence type="ECO:0000256" key="7">
    <source>
        <dbReference type="ARBA" id="ARBA00022917"/>
    </source>
</evidence>
<dbReference type="InterPro" id="IPR001412">
    <property type="entry name" value="aa-tRNA-synth_I_CS"/>
</dbReference>
<keyword evidence="7 10" id="KW-0648">Protein biosynthesis</keyword>
<evidence type="ECO:0000256" key="2">
    <source>
        <dbReference type="ARBA" id="ARBA00005594"/>
    </source>
</evidence>
<dbReference type="InterPro" id="IPR008909">
    <property type="entry name" value="DALR_anticod-bd"/>
</dbReference>
<keyword evidence="3 10" id="KW-0963">Cytoplasm</keyword>
<dbReference type="PRINTS" id="PR01038">
    <property type="entry name" value="TRNASYNTHARG"/>
</dbReference>
<dbReference type="SUPFAM" id="SSF47323">
    <property type="entry name" value="Anticodon-binding domain of a subclass of class I aminoacyl-tRNA synthetases"/>
    <property type="match status" value="1"/>
</dbReference>
<comment type="caution">
    <text evidence="14">The sequence shown here is derived from an EMBL/GenBank/DDBJ whole genome shotgun (WGS) entry which is preliminary data.</text>
</comment>
<sequence>MLRSVLESQVKGAFGLLGVSEPVPYKVEVPPRRELGDYATNAAIVSARTLKKPPMQIAKELVDEINKLDQGRHFSKIEIAPPGFINLFLSDQAIEQRLKEIVPLDREWGKSARYLGRSVLLEYVSANPTGPLHVGHGRWAVFGDCLARLFSAVGYRTEKEFYVNNVGNQVDKLYASVLAARAGAPVPENGYGGAYVQETKGETIGEMLAFNLNEQKKVLASVGVEFDRFYYENELHDQNLVLGAVEQLKRNHQTFVEGGAVWFKSQEHGDDKNRVLVREDGKPTYFAADIAYHLNKFERGYDLMVNIWGTDHHGYVQRLKAALKAIGLPAEKLEIIIGQLVALYRGDEQVRMSKRTGEMVTLKEVVEEIGVDATRFFFAATDVNSHLDFDLELAKKRSSDNPVFYLQYGHARICGILRKGEGSSDQGIKELKISELSTPAERNLIMKLIRFPEVVYDAAQLRHPHRICEYGKELAALFHSFYEQCKVLGNPSREYLVGATRITLRNVLDLLGITAPETM</sequence>
<feature type="short sequence motif" description="'HIGH' region" evidence="10">
    <location>
        <begin position="126"/>
        <end position="136"/>
    </location>
</feature>
<dbReference type="InterPro" id="IPR009080">
    <property type="entry name" value="tRNAsynth_Ia_anticodon-bd"/>
</dbReference>
<protein>
    <recommendedName>
        <fullName evidence="10">Arginine--tRNA ligase</fullName>
        <ecNumber evidence="10">6.1.1.19</ecNumber>
    </recommendedName>
    <alternativeName>
        <fullName evidence="10">Arginyl-tRNA synthetase</fullName>
        <shortName evidence="10">ArgRS</shortName>
    </alternativeName>
</protein>
<proteinExistence type="inferred from homology"/>
<dbReference type="SMART" id="SM01016">
    <property type="entry name" value="Arg_tRNA_synt_N"/>
    <property type="match status" value="1"/>
</dbReference>